<dbReference type="HAMAP" id="MF_00675">
    <property type="entry name" value="UxaC"/>
    <property type="match status" value="1"/>
</dbReference>
<dbReference type="UniPathway" id="UPA00246"/>
<dbReference type="GO" id="GO:0019698">
    <property type="term" value="P:D-galacturonate catabolic process"/>
    <property type="evidence" value="ECO:0007669"/>
    <property type="project" value="TreeGrafter"/>
</dbReference>
<dbReference type="RefSeq" id="WP_071309077.1">
    <property type="nucleotide sequence ID" value="NZ_MLQR01000017.1"/>
</dbReference>
<dbReference type="EMBL" id="MLQR01000017">
    <property type="protein sequence ID" value="OIJ14688.1"/>
    <property type="molecule type" value="Genomic_DNA"/>
</dbReference>
<dbReference type="GO" id="GO:0008880">
    <property type="term" value="F:glucuronate isomerase activity"/>
    <property type="evidence" value="ECO:0007669"/>
    <property type="project" value="UniProtKB-UniRule"/>
</dbReference>
<dbReference type="EC" id="5.3.1.12" evidence="4 7"/>
<evidence type="ECO:0000256" key="5">
    <source>
        <dbReference type="ARBA" id="ARBA00020555"/>
    </source>
</evidence>
<gene>
    <name evidence="7" type="primary">uxaC</name>
    <name evidence="8" type="ORF">BKP37_07965</name>
</gene>
<keyword evidence="6 7" id="KW-0413">Isomerase</keyword>
<evidence type="ECO:0000256" key="7">
    <source>
        <dbReference type="HAMAP-Rule" id="MF_00675"/>
    </source>
</evidence>
<dbReference type="GO" id="GO:0042840">
    <property type="term" value="P:D-glucuronate catabolic process"/>
    <property type="evidence" value="ECO:0007669"/>
    <property type="project" value="TreeGrafter"/>
</dbReference>
<dbReference type="InterPro" id="IPR003766">
    <property type="entry name" value="Uronate_isomerase"/>
</dbReference>
<dbReference type="PANTHER" id="PTHR30068:SF4">
    <property type="entry name" value="URONATE ISOMERASE"/>
    <property type="match status" value="1"/>
</dbReference>
<comment type="similarity">
    <text evidence="3 7">Belongs to the metallo-dependent hydrolases superfamily. Uronate isomerase family.</text>
</comment>
<dbReference type="Pfam" id="PF02614">
    <property type="entry name" value="UxaC"/>
    <property type="match status" value="1"/>
</dbReference>
<comment type="catalytic activity">
    <reaction evidence="7">
        <text>aldehydo-D-galacturonate = keto-D-tagaturonate</text>
        <dbReference type="Rhea" id="RHEA:27702"/>
        <dbReference type="ChEBI" id="CHEBI:12952"/>
        <dbReference type="ChEBI" id="CHEBI:17886"/>
    </reaction>
</comment>
<dbReference type="NCBIfam" id="NF002794">
    <property type="entry name" value="PRK02925.1"/>
    <property type="match status" value="1"/>
</dbReference>
<accession>A0A1S2LQA1</accession>
<dbReference type="AlphaFoldDB" id="A0A1S2LQA1"/>
<comment type="pathway">
    <text evidence="2 7">Carbohydrate metabolism; pentose and glucuronate interconversion.</text>
</comment>
<evidence type="ECO:0000256" key="4">
    <source>
        <dbReference type="ARBA" id="ARBA00012546"/>
    </source>
</evidence>
<proteinExistence type="inferred from homology"/>
<dbReference type="Gene3D" id="1.10.2020.10">
    <property type="entry name" value="uronate isomerase, domain 2, chain A"/>
    <property type="match status" value="1"/>
</dbReference>
<protein>
    <recommendedName>
        <fullName evidence="5 7">Uronate isomerase</fullName>
        <ecNumber evidence="4 7">5.3.1.12</ecNumber>
    </recommendedName>
    <alternativeName>
        <fullName evidence="7">Glucuronate isomerase</fullName>
    </alternativeName>
    <alternativeName>
        <fullName evidence="7">Uronic isomerase</fullName>
    </alternativeName>
</protein>
<evidence type="ECO:0000313" key="8">
    <source>
        <dbReference type="EMBL" id="OIJ14688.1"/>
    </source>
</evidence>
<evidence type="ECO:0000256" key="6">
    <source>
        <dbReference type="ARBA" id="ARBA00023235"/>
    </source>
</evidence>
<reference evidence="8 9" key="1">
    <citation type="submission" date="2016-10" db="EMBL/GenBank/DDBJ databases">
        <title>Draft genome sequences of four alkaliphilic bacteria belonging to the Anaerobacillus genus.</title>
        <authorList>
            <person name="Bassil N.M."/>
            <person name="Lloyd J.R."/>
        </authorList>
    </citation>
    <scope>NUCLEOTIDE SEQUENCE [LARGE SCALE GENOMIC DNA]</scope>
    <source>
        <strain evidence="8 9">DSM 18345</strain>
    </source>
</reference>
<evidence type="ECO:0000313" key="9">
    <source>
        <dbReference type="Proteomes" id="UP000179524"/>
    </source>
</evidence>
<dbReference type="InterPro" id="IPR032466">
    <property type="entry name" value="Metal_Hydrolase"/>
</dbReference>
<evidence type="ECO:0000256" key="1">
    <source>
        <dbReference type="ARBA" id="ARBA00001165"/>
    </source>
</evidence>
<dbReference type="PANTHER" id="PTHR30068">
    <property type="entry name" value="URONATE ISOMERASE"/>
    <property type="match status" value="1"/>
</dbReference>
<name>A0A1S2LQA1_9BACI</name>
<dbReference type="Proteomes" id="UP000179524">
    <property type="component" value="Unassembled WGS sequence"/>
</dbReference>
<sequence length="467" mass="53942">MKPFINEDFILPTEASRILYHDYAKEMPIYDYHCHLSPKEIAENKSFKNITEIWLYGDHYKWRAMRSLGISEELISGSGSDYDKFQRWAKAVPNTIGNPLYHWTHLELKRYFNTDLLLNEDTADELWNHTNEMLQSPEFTAQKIIEKSNVKVICTTDDPIDSLEYHKAIKEDVNFSTTVTPTFRPDKAVEITRTEFNSYIEKLSEVTEIEINKYEDLLAAIDNRAHYFHELGCRVSDHGIQTLPFEPCTLEEASRIFLKARDGQTISELEEMKYKTHTLLFLGRLYSSLDWAMQLHIGAIRNNNERMFAKLGPDTGFDSIHDFSLAKQLNGFFNELDKSDELPKTIIYTLNPVHNYVIATACGNFQSGAGKGKIQFGSGWWFVDQKEGMLQQMTDLSSLGLLSTFVGMLTDSRSFLSYTRHEYFRRVLCQLVGGWVENGEAPADYKLLGSMIQDISYNNSNNYFQIK</sequence>
<keyword evidence="9" id="KW-1185">Reference proteome</keyword>
<evidence type="ECO:0000256" key="3">
    <source>
        <dbReference type="ARBA" id="ARBA00008397"/>
    </source>
</evidence>
<evidence type="ECO:0000256" key="2">
    <source>
        <dbReference type="ARBA" id="ARBA00004892"/>
    </source>
</evidence>
<dbReference type="Gene3D" id="3.20.20.140">
    <property type="entry name" value="Metal-dependent hydrolases"/>
    <property type="match status" value="1"/>
</dbReference>
<comment type="caution">
    <text evidence="8">The sequence shown here is derived from an EMBL/GenBank/DDBJ whole genome shotgun (WGS) entry which is preliminary data.</text>
</comment>
<organism evidence="8 9">
    <name type="scientific">Anaerobacillus alkalilacustris</name>
    <dbReference type="NCBI Taxonomy" id="393763"/>
    <lineage>
        <taxon>Bacteria</taxon>
        <taxon>Bacillati</taxon>
        <taxon>Bacillota</taxon>
        <taxon>Bacilli</taxon>
        <taxon>Bacillales</taxon>
        <taxon>Bacillaceae</taxon>
        <taxon>Anaerobacillus</taxon>
    </lineage>
</organism>
<dbReference type="OrthoDB" id="9766564at2"/>
<comment type="catalytic activity">
    <reaction evidence="1 7">
        <text>D-glucuronate = D-fructuronate</text>
        <dbReference type="Rhea" id="RHEA:13049"/>
        <dbReference type="ChEBI" id="CHEBI:58720"/>
        <dbReference type="ChEBI" id="CHEBI:59863"/>
        <dbReference type="EC" id="5.3.1.12"/>
    </reaction>
</comment>
<dbReference type="SUPFAM" id="SSF51556">
    <property type="entry name" value="Metallo-dependent hydrolases"/>
    <property type="match status" value="1"/>
</dbReference>